<organism evidence="1 2">
    <name type="scientific">Desulfitobacterium dehalogenans (strain ATCC 51507 / DSM 9161 / JW/IU-DC1)</name>
    <dbReference type="NCBI Taxonomy" id="756499"/>
    <lineage>
        <taxon>Bacteria</taxon>
        <taxon>Bacillati</taxon>
        <taxon>Bacillota</taxon>
        <taxon>Clostridia</taxon>
        <taxon>Eubacteriales</taxon>
        <taxon>Desulfitobacteriaceae</taxon>
        <taxon>Desulfitobacterium</taxon>
    </lineage>
</organism>
<proteinExistence type="predicted"/>
<dbReference type="RefSeq" id="WP_014795163.1">
    <property type="nucleotide sequence ID" value="NC_018017.1"/>
</dbReference>
<dbReference type="eggNOG" id="ENOG5030SQN">
    <property type="taxonomic scope" value="Bacteria"/>
</dbReference>
<dbReference type="Proteomes" id="UP000006053">
    <property type="component" value="Chromosome"/>
</dbReference>
<dbReference type="HOGENOM" id="CLU_188508_1_0_9"/>
<dbReference type="AlphaFoldDB" id="I4ACK2"/>
<gene>
    <name evidence="1" type="ordered locus">Desde_3401</name>
</gene>
<protein>
    <submittedName>
        <fullName evidence="1">Uncharacterized protein</fullName>
    </submittedName>
</protein>
<name>I4ACK2_DESDJ</name>
<keyword evidence="2" id="KW-1185">Reference proteome</keyword>
<accession>I4ACK2</accession>
<evidence type="ECO:0000313" key="1">
    <source>
        <dbReference type="EMBL" id="AFM01687.1"/>
    </source>
</evidence>
<reference evidence="1 2" key="2">
    <citation type="journal article" date="2015" name="J. Bacteriol.">
        <title>Genomic, proteomic, and biochemical analysis of the organohalide respiratory pathway in Desulfitobacterium dehalogenans.</title>
        <authorList>
            <person name="Kruse T."/>
            <person name="van de Pas B.A."/>
            <person name="Atteia A."/>
            <person name="Krab K."/>
            <person name="Hagen W.R."/>
            <person name="Goodwin L."/>
            <person name="Chain P."/>
            <person name="Boeren S."/>
            <person name="Maphosa F."/>
            <person name="Schraa G."/>
            <person name="de Vos W.M."/>
            <person name="van der Oost J."/>
            <person name="Smidt H."/>
            <person name="Stams A.J."/>
        </authorList>
    </citation>
    <scope>NUCLEOTIDE SEQUENCE [LARGE SCALE GENOMIC DNA]</scope>
    <source>
        <strain evidence="2">ATCC 51507 / DSM 9161 / JW/IU-DC1</strain>
    </source>
</reference>
<dbReference type="KEGG" id="ddh:Desde_3401"/>
<sequence length="77" mass="9104">MTKKELIKLLEKDNIPKNSYSLDGGLPNDRLCLDKTHSGWVVYYTEMGEKYEEIGFASEEDACEYFYRRIREMTGRK</sequence>
<dbReference type="OrthoDB" id="8239791at2"/>
<reference evidence="2" key="1">
    <citation type="submission" date="2012-06" db="EMBL/GenBank/DDBJ databases">
        <title>Complete sequence of Desulfitobacterium dehalogenans ATCC 51507.</title>
        <authorList>
            <person name="Lucas S."/>
            <person name="Han J."/>
            <person name="Lapidus A."/>
            <person name="Cheng J.-F."/>
            <person name="Goodwin L."/>
            <person name="Pitluck S."/>
            <person name="Peters L."/>
            <person name="Ovchinnikova G."/>
            <person name="Teshima H."/>
            <person name="Detter J.C."/>
            <person name="Han C."/>
            <person name="Tapia R."/>
            <person name="Land M."/>
            <person name="Hauser L."/>
            <person name="Kyrpides N."/>
            <person name="Ivanova N."/>
            <person name="Pagani I."/>
            <person name="Kruse T."/>
            <person name="de Vos W.M."/>
            <person name="Smidt H."/>
            <person name="Woyke T."/>
        </authorList>
    </citation>
    <scope>NUCLEOTIDE SEQUENCE [LARGE SCALE GENOMIC DNA]</scope>
    <source>
        <strain evidence="2">ATCC 51507 / DSM 9161 / JW/IU-DC1</strain>
    </source>
</reference>
<dbReference type="EMBL" id="CP003348">
    <property type="protein sequence ID" value="AFM01687.1"/>
    <property type="molecule type" value="Genomic_DNA"/>
</dbReference>
<evidence type="ECO:0000313" key="2">
    <source>
        <dbReference type="Proteomes" id="UP000006053"/>
    </source>
</evidence>